<sequence length="175" mass="20578">MTDTFYKTNGTVGTSILFWAKDAKGYTTNLNKAHVYTRKEAQSEIDDGVPREQYKGSSKYKEFFIKTDDVDRLLTYRVDEQHVDNKDLYPNTKSNERQYVAYIKDKWDGNDLFFARTVIGTSPDLYWVRVFHQVHIEQHADCFKDMNILPLEKCKELERPTFQVENLNKVECLGN</sequence>
<evidence type="ECO:0000313" key="1">
    <source>
        <dbReference type="EMBL" id="ODN41122.1"/>
    </source>
</evidence>
<dbReference type="RefSeq" id="WP_069314395.1">
    <property type="nucleotide sequence ID" value="NZ_MDTU01000006.1"/>
</dbReference>
<keyword evidence="2" id="KW-1185">Reference proteome</keyword>
<reference evidence="1 2" key="1">
    <citation type="submission" date="2016-08" db="EMBL/GenBank/DDBJ databases">
        <title>Draft genome sequence of Candidatus Piscirickettsia litoralis, from seawater.</title>
        <authorList>
            <person name="Wan X."/>
            <person name="Lee A.J."/>
            <person name="Hou S."/>
            <person name="Donachie S.P."/>
        </authorList>
    </citation>
    <scope>NUCLEOTIDE SEQUENCE [LARGE SCALE GENOMIC DNA]</scope>
    <source>
        <strain evidence="1 2">Y2</strain>
    </source>
</reference>
<name>A0ABX2ZYN4_9GAMM</name>
<comment type="caution">
    <text evidence="1">The sequence shown here is derived from an EMBL/GenBank/DDBJ whole genome shotgun (WGS) entry which is preliminary data.</text>
</comment>
<proteinExistence type="predicted"/>
<protein>
    <submittedName>
        <fullName evidence="1">Uncharacterized protein</fullName>
    </submittedName>
</protein>
<accession>A0ABX2ZYN4</accession>
<dbReference type="EMBL" id="MDTU01000006">
    <property type="protein sequence ID" value="ODN41122.1"/>
    <property type="molecule type" value="Genomic_DNA"/>
</dbReference>
<organism evidence="1 2">
    <name type="scientific">Piscirickettsia litoralis</name>
    <dbReference type="NCBI Taxonomy" id="1891921"/>
    <lineage>
        <taxon>Bacteria</taxon>
        <taxon>Pseudomonadati</taxon>
        <taxon>Pseudomonadota</taxon>
        <taxon>Gammaproteobacteria</taxon>
        <taxon>Thiotrichales</taxon>
        <taxon>Piscirickettsiaceae</taxon>
        <taxon>Piscirickettsia</taxon>
    </lineage>
</organism>
<dbReference type="Proteomes" id="UP000094329">
    <property type="component" value="Unassembled WGS sequence"/>
</dbReference>
<gene>
    <name evidence="1" type="ORF">BGC07_17765</name>
</gene>
<evidence type="ECO:0000313" key="2">
    <source>
        <dbReference type="Proteomes" id="UP000094329"/>
    </source>
</evidence>